<dbReference type="AlphaFoldDB" id="A0ABD5Q563"/>
<evidence type="ECO:0000313" key="1">
    <source>
        <dbReference type="EMBL" id="MFC4825079.1"/>
    </source>
</evidence>
<dbReference type="Proteomes" id="UP001595945">
    <property type="component" value="Unassembled WGS sequence"/>
</dbReference>
<comment type="caution">
    <text evidence="1">The sequence shown here is derived from an EMBL/GenBank/DDBJ whole genome shotgun (WGS) entry which is preliminary data.</text>
</comment>
<dbReference type="RefSeq" id="WP_254269216.1">
    <property type="nucleotide sequence ID" value="NZ_CP100400.1"/>
</dbReference>
<dbReference type="GeneID" id="73044217"/>
<dbReference type="EMBL" id="JBHSHT010000001">
    <property type="protein sequence ID" value="MFC4825079.1"/>
    <property type="molecule type" value="Genomic_DNA"/>
</dbReference>
<sequence length="259" mass="26003">MLLMSLVSAFAAAPAAAAAGNVSIEATDYVIDETTSADVAINVTADSAGISNQTLSVAVVDPGDGTTEATFTRDVDVSANQTKTVTINVSPEQHGIAVGEYTLEANIDGVTTSSTLTVNAVADQSVSLDQSEYTVNGSETTVNATLGAGGQDRVGPVEFVVLNDSGDVVHSEVMENYTLSASTTATESFTIAPADVPDSGNYTVEVVYAGVSTSAPLTVEGSEDAPVAGGVIEDAAGDPVTIGGVLVVVLLIALAARAE</sequence>
<evidence type="ECO:0008006" key="3">
    <source>
        <dbReference type="Google" id="ProtNLM"/>
    </source>
</evidence>
<organism evidence="1 2">
    <name type="scientific">Halorussus aquaticus</name>
    <dbReference type="NCBI Taxonomy" id="2953748"/>
    <lineage>
        <taxon>Archaea</taxon>
        <taxon>Methanobacteriati</taxon>
        <taxon>Methanobacteriota</taxon>
        <taxon>Stenosarchaea group</taxon>
        <taxon>Halobacteria</taxon>
        <taxon>Halobacteriales</taxon>
        <taxon>Haladaptataceae</taxon>
        <taxon>Halorussus</taxon>
    </lineage>
</organism>
<protein>
    <recommendedName>
        <fullName evidence="3">PGF-CTERM sorting domain-containing protein</fullName>
    </recommendedName>
</protein>
<proteinExistence type="predicted"/>
<keyword evidence="2" id="KW-1185">Reference proteome</keyword>
<accession>A0ABD5Q563</accession>
<gene>
    <name evidence="1" type="ORF">ACFO9K_12500</name>
</gene>
<evidence type="ECO:0000313" key="2">
    <source>
        <dbReference type="Proteomes" id="UP001595945"/>
    </source>
</evidence>
<reference evidence="1 2" key="1">
    <citation type="journal article" date="2019" name="Int. J. Syst. Evol. Microbiol.">
        <title>The Global Catalogue of Microorganisms (GCM) 10K type strain sequencing project: providing services to taxonomists for standard genome sequencing and annotation.</title>
        <authorList>
            <consortium name="The Broad Institute Genomics Platform"/>
            <consortium name="The Broad Institute Genome Sequencing Center for Infectious Disease"/>
            <person name="Wu L."/>
            <person name="Ma J."/>
        </authorList>
    </citation>
    <scope>NUCLEOTIDE SEQUENCE [LARGE SCALE GENOMIC DNA]</scope>
    <source>
        <strain evidence="1 2">XZYJ18</strain>
    </source>
</reference>
<name>A0ABD5Q563_9EURY</name>